<keyword evidence="9" id="KW-0614">Plasmid</keyword>
<gene>
    <name evidence="9" type="ORF">LC20_06082</name>
</gene>
<keyword evidence="6" id="KW-0805">Transcription regulation</keyword>
<dbReference type="GO" id="GO:0005737">
    <property type="term" value="C:cytoplasm"/>
    <property type="evidence" value="ECO:0007669"/>
    <property type="project" value="UniProtKB-SubCell"/>
</dbReference>
<keyword evidence="8" id="KW-0804">Transcription</keyword>
<evidence type="ECO:0000256" key="5">
    <source>
        <dbReference type="ARBA" id="ARBA00022971"/>
    </source>
</evidence>
<evidence type="ECO:0000256" key="3">
    <source>
        <dbReference type="ARBA" id="ARBA00020534"/>
    </source>
</evidence>
<dbReference type="KEGG" id="yel:LC20_06082"/>
<evidence type="ECO:0000256" key="6">
    <source>
        <dbReference type="ARBA" id="ARBA00023015"/>
    </source>
</evidence>
<dbReference type="NCBIfam" id="NF010267">
    <property type="entry name" value="PRK13713.1"/>
    <property type="match status" value="1"/>
</dbReference>
<evidence type="ECO:0000313" key="10">
    <source>
        <dbReference type="Proteomes" id="UP000230961"/>
    </source>
</evidence>
<comment type="similarity">
    <text evidence="2">Belongs to the relaxosome TraM family.</text>
</comment>
<evidence type="ECO:0000256" key="8">
    <source>
        <dbReference type="ARBA" id="ARBA00023163"/>
    </source>
</evidence>
<reference evidence="9 10" key="1">
    <citation type="submission" date="2017-11" db="EMBL/GenBank/DDBJ databases">
        <title>The complete genome sequence and comparative genome analysis of Yersinia enterocolitica strain LC20.</title>
        <authorList>
            <person name="Shi G."/>
            <person name="Su M."/>
            <person name="Liang J."/>
            <person name="Gu W."/>
            <person name="Xiao Y."/>
            <person name="Zhang Z."/>
            <person name="Qiu H."/>
            <person name="Duan R."/>
            <person name="Zhang Z."/>
            <person name="Li Y."/>
            <person name="Zhang X."/>
            <person name="Ling Y."/>
            <person name="Song L."/>
            <person name="Chen M."/>
            <person name="Zhao Y."/>
            <person name="Wu J."/>
            <person name="Jing H."/>
            <person name="Xiao J."/>
            <person name="Wang X."/>
        </authorList>
    </citation>
    <scope>NUCLEOTIDE SEQUENCE [LARGE SCALE GENOMIC DNA]</scope>
    <source>
        <strain evidence="9 10">LC20</strain>
        <plasmid evidence="10">Plasmid1_80k</plasmid>
    </source>
</reference>
<dbReference type="InterPro" id="IPR007925">
    <property type="entry name" value="TRelaxosome_TraM"/>
</dbReference>
<evidence type="ECO:0000256" key="4">
    <source>
        <dbReference type="ARBA" id="ARBA00022490"/>
    </source>
</evidence>
<name>A0A7U4GJ90_YEREN</name>
<evidence type="ECO:0000256" key="1">
    <source>
        <dbReference type="ARBA" id="ARBA00004496"/>
    </source>
</evidence>
<sequence>MAKIQTYVNNNVYEQINDLVAQRKQEGVGDANVSNIASMLLELGLRVYNIQREKREGGFNQMEYNRLMLDHMTRVRAMCTEIMKMGALSQESIASGNFELEVIKKAVARYAEEQTSIFFPDEEDEQN</sequence>
<dbReference type="AlphaFoldDB" id="A0A7U4GJ90"/>
<proteinExistence type="inferred from homology"/>
<accession>A0A7U4GJ90</accession>
<dbReference type="SUPFAM" id="SSF140581">
    <property type="entry name" value="TraM-like"/>
    <property type="match status" value="1"/>
</dbReference>
<protein>
    <recommendedName>
        <fullName evidence="3">Relaxosome protein TraM</fullName>
    </recommendedName>
</protein>
<dbReference type="Proteomes" id="UP000230961">
    <property type="component" value="Plasmid p1_80K"/>
</dbReference>
<keyword evidence="4" id="KW-0963">Cytoplasm</keyword>
<evidence type="ECO:0000256" key="7">
    <source>
        <dbReference type="ARBA" id="ARBA00023125"/>
    </source>
</evidence>
<dbReference type="Gene3D" id="1.10.10.450">
    <property type="entry name" value="TraM protein, DNA-binding"/>
    <property type="match status" value="1"/>
</dbReference>
<dbReference type="Pfam" id="PF05261">
    <property type="entry name" value="Tra_M"/>
    <property type="match status" value="1"/>
</dbReference>
<dbReference type="GO" id="GO:0003677">
    <property type="term" value="F:DNA binding"/>
    <property type="evidence" value="ECO:0007669"/>
    <property type="project" value="UniProtKB-KW"/>
</dbReference>
<evidence type="ECO:0000256" key="2">
    <source>
        <dbReference type="ARBA" id="ARBA00008859"/>
    </source>
</evidence>
<dbReference type="Gene3D" id="1.10.287.2320">
    <property type="match status" value="1"/>
</dbReference>
<evidence type="ECO:0000313" key="9">
    <source>
        <dbReference type="EMBL" id="AHM76654.1"/>
    </source>
</evidence>
<dbReference type="InterPro" id="IPR042073">
    <property type="entry name" value="TraM_DNA-bd"/>
</dbReference>
<organism evidence="9 10">
    <name type="scientific">Yersinia enterocolitica LC20</name>
    <dbReference type="NCBI Taxonomy" id="1443113"/>
    <lineage>
        <taxon>Bacteria</taxon>
        <taxon>Pseudomonadati</taxon>
        <taxon>Pseudomonadota</taxon>
        <taxon>Gammaproteobacteria</taxon>
        <taxon>Enterobacterales</taxon>
        <taxon>Yersiniaceae</taxon>
        <taxon>Yersinia</taxon>
    </lineage>
</organism>
<dbReference type="CDD" id="cd14804">
    <property type="entry name" value="Tra_M"/>
    <property type="match status" value="1"/>
</dbReference>
<dbReference type="InterPro" id="IPR010992">
    <property type="entry name" value="IHF-like_DNA-bd_dom_sf"/>
</dbReference>
<keyword evidence="5" id="KW-0184">Conjugation</keyword>
<keyword evidence="7" id="KW-0238">DNA-binding</keyword>
<comment type="subcellular location">
    <subcellularLocation>
        <location evidence="1">Cytoplasm</location>
    </subcellularLocation>
</comment>
<geneLocation type="plasmid" evidence="10">
    <name>Plasmid1_80k</name>
</geneLocation>
<dbReference type="EMBL" id="CP007449">
    <property type="protein sequence ID" value="AHM76654.1"/>
    <property type="molecule type" value="Genomic_DNA"/>
</dbReference>
<dbReference type="SUPFAM" id="SSF47729">
    <property type="entry name" value="IHF-like DNA-binding proteins"/>
    <property type="match status" value="1"/>
</dbReference>